<organism evidence="2 3">
    <name type="scientific">Janthinobacterium agaricidamnosum NBRC 102515 = DSM 9628</name>
    <dbReference type="NCBI Taxonomy" id="1349767"/>
    <lineage>
        <taxon>Bacteria</taxon>
        <taxon>Pseudomonadati</taxon>
        <taxon>Pseudomonadota</taxon>
        <taxon>Betaproteobacteria</taxon>
        <taxon>Burkholderiales</taxon>
        <taxon>Oxalobacteraceae</taxon>
        <taxon>Janthinobacterium</taxon>
    </lineage>
</organism>
<dbReference type="STRING" id="1349767.GJA_4362"/>
<gene>
    <name evidence="2" type="ORF">GJA_4362</name>
</gene>
<protein>
    <recommendedName>
        <fullName evidence="1">Solute-binding protein family 3/N-terminal domain-containing protein</fullName>
    </recommendedName>
</protein>
<proteinExistence type="predicted"/>
<dbReference type="PANTHER" id="PTHR38834:SF3">
    <property type="entry name" value="SOLUTE-BINDING PROTEIN FAMILY 3_N-TERMINAL DOMAIN-CONTAINING PROTEIN"/>
    <property type="match status" value="1"/>
</dbReference>
<evidence type="ECO:0000259" key="1">
    <source>
        <dbReference type="Pfam" id="PF00497"/>
    </source>
</evidence>
<dbReference type="SUPFAM" id="SSF53850">
    <property type="entry name" value="Periplasmic binding protein-like II"/>
    <property type="match status" value="1"/>
</dbReference>
<keyword evidence="3" id="KW-1185">Reference proteome</keyword>
<dbReference type="EMBL" id="HG322949">
    <property type="protein sequence ID" value="CDG84970.1"/>
    <property type="molecule type" value="Genomic_DNA"/>
</dbReference>
<accession>W0VBJ9</accession>
<dbReference type="KEGG" id="jag:GJA_4362"/>
<evidence type="ECO:0000313" key="2">
    <source>
        <dbReference type="EMBL" id="CDG84970.1"/>
    </source>
</evidence>
<dbReference type="Gene3D" id="3.40.190.10">
    <property type="entry name" value="Periplasmic binding protein-like II"/>
    <property type="match status" value="2"/>
</dbReference>
<dbReference type="Proteomes" id="UP000027604">
    <property type="component" value="Chromosome I"/>
</dbReference>
<dbReference type="AlphaFoldDB" id="W0VBJ9"/>
<dbReference type="InterPro" id="IPR001638">
    <property type="entry name" value="Solute-binding_3/MltF_N"/>
</dbReference>
<dbReference type="eggNOG" id="COG0834">
    <property type="taxonomic scope" value="Bacteria"/>
</dbReference>
<reference evidence="2 3" key="1">
    <citation type="journal article" date="2015" name="Genome Announc.">
        <title>Genome Sequence of Mushroom Soft-Rot Pathogen Janthinobacterium agaricidamnosum.</title>
        <authorList>
            <person name="Graupner K."/>
            <person name="Lackner G."/>
            <person name="Hertweck C."/>
        </authorList>
    </citation>
    <scope>NUCLEOTIDE SEQUENCE [LARGE SCALE GENOMIC DNA]</scope>
    <source>
        <strain evidence="3">NBRC 102515 / DSM 9628</strain>
    </source>
</reference>
<dbReference type="Pfam" id="PF00497">
    <property type="entry name" value="SBP_bac_3"/>
    <property type="match status" value="1"/>
</dbReference>
<dbReference type="HOGENOM" id="CLU_064076_3_0_4"/>
<evidence type="ECO:0000313" key="3">
    <source>
        <dbReference type="Proteomes" id="UP000027604"/>
    </source>
</evidence>
<dbReference type="PATRIC" id="fig|1349767.4.peg.922"/>
<name>W0VBJ9_9BURK</name>
<feature type="domain" description="Solute-binding protein family 3/N-terminal" evidence="1">
    <location>
        <begin position="34"/>
        <end position="154"/>
    </location>
</feature>
<dbReference type="PANTHER" id="PTHR38834">
    <property type="entry name" value="PERIPLASMIC SUBSTRATE BINDING PROTEIN FAMILY 3"/>
    <property type="match status" value="1"/>
</dbReference>
<dbReference type="RefSeq" id="WP_242404590.1">
    <property type="nucleotide sequence ID" value="NZ_BCTH01000103.1"/>
</dbReference>
<sequence length="262" mass="29533">MSVSSILRIVAFSICQGAAWCQPVTAAPLIRFAAEDWPPFISKQSPSEGLSGAVVSAVFERIGYQVIFNYFPWKRVIESGLGDARYAGFLPVWRNREREQLCHFSVPLSSSQLVLAYLKDQPLRASSVPDLKNMKIGTVSGYANDEQFDELAARGGLTVEPGVSDAMNLKKLLLKRFRAIVIERRVLQHLMETDITKLERERIAVNDAVFKQRPLHVCFKRNAEGLALQKQFNDAAREVDIVRLERDYWQQLGQSAEPLSAH</sequence>